<dbReference type="EMBL" id="CM000764">
    <property type="protein sequence ID" value="OQU83059.1"/>
    <property type="molecule type" value="Genomic_DNA"/>
</dbReference>
<protein>
    <submittedName>
        <fullName evidence="2">Uncharacterized protein</fullName>
    </submittedName>
</protein>
<feature type="signal peptide" evidence="1">
    <location>
        <begin position="1"/>
        <end position="29"/>
    </location>
</feature>
<sequence>MAPTTSAAVLVPAAAVVLMVMMALPLSAAAAAAPLLPAPIGQPGCNTTCGAVSVPYPFGFGPSHCYWPAGAQPHLRHQPHPPRLLLGDGTLRVTAIFLANNTVRVVRAGPIINITGDLFTSDDGWNASLDFGRGFREHGYLLSSRNELVVFGCNVMATLSADVVGEETTKIVSGCASLYFLQKLYGKERYCTGTSRCCVASLISGGVPKAAQVRWLYSGNHTFEQTQEPVTVFVTPYGWIDDLAQWVDGFKEVPLLLEFGVKQGLPPALPQGSMHDGLHTRRATHGLQE</sequence>
<feature type="chain" id="PRO_5012532152" evidence="1">
    <location>
        <begin position="30"/>
        <end position="289"/>
    </location>
</feature>
<dbReference type="AlphaFoldDB" id="A0A1Z5RHH1"/>
<proteinExistence type="predicted"/>
<dbReference type="InParanoid" id="A0A1Z5RHH1"/>
<dbReference type="Proteomes" id="UP000000768">
    <property type="component" value="Chromosome 5"/>
</dbReference>
<evidence type="ECO:0000313" key="2">
    <source>
        <dbReference type="EMBL" id="OQU83059.1"/>
    </source>
</evidence>
<keyword evidence="3" id="KW-1185">Reference proteome</keyword>
<dbReference type="STRING" id="4558.A0A1Z5RHH1"/>
<keyword evidence="1" id="KW-0732">Signal</keyword>
<dbReference type="PANTHER" id="PTHR33491">
    <property type="entry name" value="OSJNBA0016N04.9 PROTEIN"/>
    <property type="match status" value="1"/>
</dbReference>
<accession>A0A1Z5RHH1</accession>
<name>A0A1Z5RHH1_SORBI</name>
<evidence type="ECO:0000313" key="3">
    <source>
        <dbReference type="Proteomes" id="UP000000768"/>
    </source>
</evidence>
<reference evidence="2 3" key="1">
    <citation type="journal article" date="2009" name="Nature">
        <title>The Sorghum bicolor genome and the diversification of grasses.</title>
        <authorList>
            <person name="Paterson A.H."/>
            <person name="Bowers J.E."/>
            <person name="Bruggmann R."/>
            <person name="Dubchak I."/>
            <person name="Grimwood J."/>
            <person name="Gundlach H."/>
            <person name="Haberer G."/>
            <person name="Hellsten U."/>
            <person name="Mitros T."/>
            <person name="Poliakov A."/>
            <person name="Schmutz J."/>
            <person name="Spannagl M."/>
            <person name="Tang H."/>
            <person name="Wang X."/>
            <person name="Wicker T."/>
            <person name="Bharti A.K."/>
            <person name="Chapman J."/>
            <person name="Feltus F.A."/>
            <person name="Gowik U."/>
            <person name="Grigoriev I.V."/>
            <person name="Lyons E."/>
            <person name="Maher C.A."/>
            <person name="Martis M."/>
            <person name="Narechania A."/>
            <person name="Otillar R.P."/>
            <person name="Penning B.W."/>
            <person name="Salamov A.A."/>
            <person name="Wang Y."/>
            <person name="Zhang L."/>
            <person name="Carpita N.C."/>
            <person name="Freeling M."/>
            <person name="Gingle A.R."/>
            <person name="Hash C.T."/>
            <person name="Keller B."/>
            <person name="Klein P."/>
            <person name="Kresovich S."/>
            <person name="McCann M.C."/>
            <person name="Ming R."/>
            <person name="Peterson D.G."/>
            <person name="Mehboob-ur-Rahman"/>
            <person name="Ware D."/>
            <person name="Westhoff P."/>
            <person name="Mayer K.F."/>
            <person name="Messing J."/>
            <person name="Rokhsar D.S."/>
        </authorList>
    </citation>
    <scope>NUCLEOTIDE SEQUENCE [LARGE SCALE GENOMIC DNA]</scope>
    <source>
        <strain evidence="3">cv. BTx623</strain>
    </source>
</reference>
<dbReference type="Gramene" id="OQU83059">
    <property type="protein sequence ID" value="OQU83059"/>
    <property type="gene ID" value="SORBI_3005G069000"/>
</dbReference>
<reference evidence="3" key="2">
    <citation type="journal article" date="2018" name="Plant J.">
        <title>The Sorghum bicolor reference genome: improved assembly, gene annotations, a transcriptome atlas, and signatures of genome organization.</title>
        <authorList>
            <person name="McCormick R.F."/>
            <person name="Truong S.K."/>
            <person name="Sreedasyam A."/>
            <person name="Jenkins J."/>
            <person name="Shu S."/>
            <person name="Sims D."/>
            <person name="Kennedy M."/>
            <person name="Amirebrahimi M."/>
            <person name="Weers B.D."/>
            <person name="McKinley B."/>
            <person name="Mattison A."/>
            <person name="Morishige D.T."/>
            <person name="Grimwood J."/>
            <person name="Schmutz J."/>
            <person name="Mullet J.E."/>
        </authorList>
    </citation>
    <scope>NUCLEOTIDE SEQUENCE [LARGE SCALE GENOMIC DNA]</scope>
    <source>
        <strain evidence="3">cv. BTx623</strain>
    </source>
</reference>
<evidence type="ECO:0000256" key="1">
    <source>
        <dbReference type="SAM" id="SignalP"/>
    </source>
</evidence>
<gene>
    <name evidence="2" type="ORF">SORBI_3005G069000</name>
</gene>
<organism evidence="2 3">
    <name type="scientific">Sorghum bicolor</name>
    <name type="common">Sorghum</name>
    <name type="synonym">Sorghum vulgare</name>
    <dbReference type="NCBI Taxonomy" id="4558"/>
    <lineage>
        <taxon>Eukaryota</taxon>
        <taxon>Viridiplantae</taxon>
        <taxon>Streptophyta</taxon>
        <taxon>Embryophyta</taxon>
        <taxon>Tracheophyta</taxon>
        <taxon>Spermatophyta</taxon>
        <taxon>Magnoliopsida</taxon>
        <taxon>Liliopsida</taxon>
        <taxon>Poales</taxon>
        <taxon>Poaceae</taxon>
        <taxon>PACMAD clade</taxon>
        <taxon>Panicoideae</taxon>
        <taxon>Andropogonodae</taxon>
        <taxon>Andropogoneae</taxon>
        <taxon>Sorghinae</taxon>
        <taxon>Sorghum</taxon>
    </lineage>
</organism>